<organism evidence="4 5">
    <name type="scientific">Galleria mellonella</name>
    <name type="common">Greater wax moth</name>
    <dbReference type="NCBI Taxonomy" id="7137"/>
    <lineage>
        <taxon>Eukaryota</taxon>
        <taxon>Metazoa</taxon>
        <taxon>Ecdysozoa</taxon>
        <taxon>Arthropoda</taxon>
        <taxon>Hexapoda</taxon>
        <taxon>Insecta</taxon>
        <taxon>Pterygota</taxon>
        <taxon>Neoptera</taxon>
        <taxon>Endopterygota</taxon>
        <taxon>Lepidoptera</taxon>
        <taxon>Glossata</taxon>
        <taxon>Ditrysia</taxon>
        <taxon>Pyraloidea</taxon>
        <taxon>Pyralidae</taxon>
        <taxon>Galleriinae</taxon>
        <taxon>Galleria</taxon>
    </lineage>
</organism>
<dbReference type="AlphaFoldDB" id="A0A6J1WR62"/>
<dbReference type="FunCoup" id="A0A6J1WR62">
    <property type="interactions" value="1019"/>
</dbReference>
<dbReference type="InterPro" id="IPR029426">
    <property type="entry name" value="FAM86_N"/>
</dbReference>
<dbReference type="Pfam" id="PF14904">
    <property type="entry name" value="FAM86"/>
    <property type="match status" value="1"/>
</dbReference>
<comment type="similarity">
    <text evidence="1">Belongs to the class I-like SAM-binding methyltransferase superfamily. EEF2KMT family.</text>
</comment>
<dbReference type="GO" id="GO:0016740">
    <property type="term" value="F:transferase activity"/>
    <property type="evidence" value="ECO:0007669"/>
    <property type="project" value="UniProtKB-KW"/>
</dbReference>
<protein>
    <submittedName>
        <fullName evidence="5">Protein-lysine N-methyltransferase EEF2KMT isoform X1</fullName>
    </submittedName>
</protein>
<evidence type="ECO:0000256" key="2">
    <source>
        <dbReference type="ARBA" id="ARBA00022679"/>
    </source>
</evidence>
<dbReference type="PANTHER" id="PTHR14614:SF130">
    <property type="entry name" value="PROTEIN-LYSINE N-METHYLTRANSFERASE EEF2KMT"/>
    <property type="match status" value="1"/>
</dbReference>
<dbReference type="KEGG" id="gmw:113517481"/>
<dbReference type="SUPFAM" id="SSF53335">
    <property type="entry name" value="S-adenosyl-L-methionine-dependent methyltransferases"/>
    <property type="match status" value="1"/>
</dbReference>
<dbReference type="PANTHER" id="PTHR14614">
    <property type="entry name" value="HEPATOCELLULAR CARCINOMA-ASSOCIATED ANTIGEN"/>
    <property type="match status" value="1"/>
</dbReference>
<evidence type="ECO:0000259" key="3">
    <source>
        <dbReference type="Pfam" id="PF14904"/>
    </source>
</evidence>
<dbReference type="GO" id="GO:0032991">
    <property type="term" value="C:protein-containing complex"/>
    <property type="evidence" value="ECO:0007669"/>
    <property type="project" value="TreeGrafter"/>
</dbReference>
<dbReference type="Pfam" id="PF10294">
    <property type="entry name" value="Methyltransf_16"/>
    <property type="match status" value="1"/>
</dbReference>
<feature type="domain" description="FAM86 N-terminal" evidence="3">
    <location>
        <begin position="41"/>
        <end position="91"/>
    </location>
</feature>
<dbReference type="Gene3D" id="3.40.50.150">
    <property type="entry name" value="Vaccinia Virus protein VP39"/>
    <property type="match status" value="1"/>
</dbReference>
<sequence length="333" mass="38435">MLNTQDGLDVYKRLVRYYYNGFLNFVLNDEDISALTWSKQQELLQSIVHCSLIKKYPVNNEFSRLYFKKLISCLEKAGQEVHDELYIGLCNIMNNTSDDNLFRYRHHIIGNDFNNIITIKETKNMVVNGTTGMKTWEAAFMLVDWALCNQGVFRDKTVFELGSGVGFTGIVISKFCKPREMILSDCHDDVLKMISDNIEINFPNMTVKEVNNCKSFVNEKHCLGTMNLDWNNDNNMENIALKKPPDIIIGADIVYDPSLLLPLCNVIQDFLQSNNNIEIYIASVIRNEATFETFLSILDTKGLTYHKLQQEESVFVEWDNTIQRCLLKIKMLS</sequence>
<keyword evidence="2" id="KW-0808">Transferase</keyword>
<dbReference type="RefSeq" id="XP_026757957.2">
    <property type="nucleotide sequence ID" value="XM_026902156.3"/>
</dbReference>
<keyword evidence="4" id="KW-1185">Reference proteome</keyword>
<evidence type="ECO:0000256" key="1">
    <source>
        <dbReference type="ARBA" id="ARBA00005511"/>
    </source>
</evidence>
<dbReference type="GeneID" id="113517481"/>
<evidence type="ECO:0000313" key="5">
    <source>
        <dbReference type="RefSeq" id="XP_026757957.2"/>
    </source>
</evidence>
<evidence type="ECO:0000313" key="4">
    <source>
        <dbReference type="Proteomes" id="UP001652740"/>
    </source>
</evidence>
<reference evidence="5" key="1">
    <citation type="submission" date="2025-08" db="UniProtKB">
        <authorList>
            <consortium name="RefSeq"/>
        </authorList>
    </citation>
    <scope>IDENTIFICATION</scope>
    <source>
        <tissue evidence="5">Whole larvae</tissue>
    </source>
</reference>
<dbReference type="InterPro" id="IPR019410">
    <property type="entry name" value="Methyltransf_16"/>
</dbReference>
<dbReference type="InParanoid" id="A0A6J1WR62"/>
<accession>A0A6J1WR62</accession>
<dbReference type="InterPro" id="IPR029063">
    <property type="entry name" value="SAM-dependent_MTases_sf"/>
</dbReference>
<dbReference type="Proteomes" id="UP001652740">
    <property type="component" value="Unplaced"/>
</dbReference>
<name>A0A6J1WR62_GALME</name>
<gene>
    <name evidence="5" type="primary">LOC113517481</name>
</gene>
<proteinExistence type="inferred from homology"/>